<evidence type="ECO:0000313" key="1">
    <source>
        <dbReference type="EMBL" id="MBB4077514.1"/>
    </source>
</evidence>
<name>A0A840DWF4_9BACT</name>
<reference evidence="1 2" key="1">
    <citation type="submission" date="2020-08" db="EMBL/GenBank/DDBJ databases">
        <title>Genomic Encyclopedia of Type Strains, Phase IV (KMG-IV): sequencing the most valuable type-strain genomes for metagenomic binning, comparative biology and taxonomic classification.</title>
        <authorList>
            <person name="Goeker M."/>
        </authorList>
    </citation>
    <scope>NUCLEOTIDE SEQUENCE [LARGE SCALE GENOMIC DNA]</scope>
    <source>
        <strain evidence="1 2">DSM 105137</strain>
    </source>
</reference>
<dbReference type="EMBL" id="JACIFF010000001">
    <property type="protein sequence ID" value="MBB4077514.1"/>
    <property type="molecule type" value="Genomic_DNA"/>
</dbReference>
<protein>
    <submittedName>
        <fullName evidence="1">Uncharacterized protein</fullName>
    </submittedName>
</protein>
<dbReference type="RefSeq" id="WP_183493776.1">
    <property type="nucleotide sequence ID" value="NZ_JACIFF010000001.1"/>
</dbReference>
<proteinExistence type="predicted"/>
<sequence>MRFLLPLIILGFTCCGPAEPTPVAEVKTVSGNLRYQEDARTLQAELVLPDSTERPPTFLGDPMRPLRGFPARRFRLERVQDLPGDIRFSVTEQGAVANFSFPFHRVYIDSLPDTLRRTEAANFAVGDRGMTEEESLLLFFEPADRSNPKRILVTGPTDSGIVSLPTSAINDISPGEYSVYFVKQQLYKDRHKNLRVSVQAEYFTRSQPLTVE</sequence>
<comment type="caution">
    <text evidence="1">The sequence shown here is derived from an EMBL/GenBank/DDBJ whole genome shotgun (WGS) entry which is preliminary data.</text>
</comment>
<organism evidence="1 2">
    <name type="scientific">Neolewinella aquimaris</name>
    <dbReference type="NCBI Taxonomy" id="1835722"/>
    <lineage>
        <taxon>Bacteria</taxon>
        <taxon>Pseudomonadati</taxon>
        <taxon>Bacteroidota</taxon>
        <taxon>Saprospiria</taxon>
        <taxon>Saprospirales</taxon>
        <taxon>Lewinellaceae</taxon>
        <taxon>Neolewinella</taxon>
    </lineage>
</organism>
<accession>A0A840DWF4</accession>
<dbReference type="AlphaFoldDB" id="A0A840DWF4"/>
<evidence type="ECO:0000313" key="2">
    <source>
        <dbReference type="Proteomes" id="UP000576209"/>
    </source>
</evidence>
<dbReference type="Proteomes" id="UP000576209">
    <property type="component" value="Unassembled WGS sequence"/>
</dbReference>
<gene>
    <name evidence="1" type="ORF">GGR28_000115</name>
</gene>
<keyword evidence="2" id="KW-1185">Reference proteome</keyword>